<dbReference type="KEGG" id="bbel:109478207"/>
<keyword evidence="4" id="KW-0677">Repeat</keyword>
<dbReference type="PANTHER" id="PTHR24025">
    <property type="entry name" value="DESMOGLEIN FAMILY MEMBER"/>
    <property type="match status" value="1"/>
</dbReference>
<keyword evidence="7" id="KW-1133">Transmembrane helix</keyword>
<evidence type="ECO:0000256" key="8">
    <source>
        <dbReference type="ARBA" id="ARBA00023136"/>
    </source>
</evidence>
<dbReference type="GO" id="GO:0007156">
    <property type="term" value="P:homophilic cell adhesion via plasma membrane adhesion molecules"/>
    <property type="evidence" value="ECO:0007669"/>
    <property type="project" value="InterPro"/>
</dbReference>
<feature type="domain" description="Cadherin" evidence="10">
    <location>
        <begin position="130"/>
        <end position="232"/>
    </location>
</feature>
<evidence type="ECO:0000256" key="5">
    <source>
        <dbReference type="ARBA" id="ARBA00022837"/>
    </source>
</evidence>
<dbReference type="SUPFAM" id="SSF49313">
    <property type="entry name" value="Cadherin-like"/>
    <property type="match status" value="2"/>
</dbReference>
<evidence type="ECO:0000256" key="4">
    <source>
        <dbReference type="ARBA" id="ARBA00022737"/>
    </source>
</evidence>
<comment type="subcellular location">
    <subcellularLocation>
        <location evidence="1">Membrane</location>
        <topology evidence="1">Single-pass membrane protein</topology>
    </subcellularLocation>
</comment>
<dbReference type="RefSeq" id="XP_019635222.1">
    <property type="nucleotide sequence ID" value="XM_019779663.1"/>
</dbReference>
<dbReference type="Proteomes" id="UP000515135">
    <property type="component" value="Unplaced"/>
</dbReference>
<keyword evidence="5 9" id="KW-0106">Calcium</keyword>
<dbReference type="CDD" id="cd11304">
    <property type="entry name" value="Cadherin_repeat"/>
    <property type="match status" value="2"/>
</dbReference>
<reference evidence="12" key="1">
    <citation type="submission" date="2025-08" db="UniProtKB">
        <authorList>
            <consortium name="RefSeq"/>
        </authorList>
    </citation>
    <scope>IDENTIFICATION</scope>
    <source>
        <tissue evidence="12">Gonad</tissue>
    </source>
</reference>
<evidence type="ECO:0000256" key="9">
    <source>
        <dbReference type="PROSITE-ProRule" id="PRU00043"/>
    </source>
</evidence>
<keyword evidence="3" id="KW-0732">Signal</keyword>
<evidence type="ECO:0000256" key="1">
    <source>
        <dbReference type="ARBA" id="ARBA00004167"/>
    </source>
</evidence>
<dbReference type="InterPro" id="IPR015919">
    <property type="entry name" value="Cadherin-like_sf"/>
</dbReference>
<keyword evidence="11" id="KW-1185">Reference proteome</keyword>
<dbReference type="GO" id="GO:0005911">
    <property type="term" value="C:cell-cell junction"/>
    <property type="evidence" value="ECO:0007669"/>
    <property type="project" value="TreeGrafter"/>
</dbReference>
<dbReference type="GO" id="GO:0005509">
    <property type="term" value="F:calcium ion binding"/>
    <property type="evidence" value="ECO:0007669"/>
    <property type="project" value="UniProtKB-UniRule"/>
</dbReference>
<dbReference type="AlphaFoldDB" id="A0A6P4ZW99"/>
<dbReference type="PROSITE" id="PS50268">
    <property type="entry name" value="CADHERIN_2"/>
    <property type="match status" value="2"/>
</dbReference>
<evidence type="ECO:0000256" key="7">
    <source>
        <dbReference type="ARBA" id="ARBA00022989"/>
    </source>
</evidence>
<dbReference type="PANTHER" id="PTHR24025:SF31">
    <property type="entry name" value="NEURAL-CADHERIN"/>
    <property type="match status" value="1"/>
</dbReference>
<protein>
    <submittedName>
        <fullName evidence="12">Cadherin-related family member 1-like</fullName>
    </submittedName>
</protein>
<dbReference type="GeneID" id="109478207"/>
<evidence type="ECO:0000259" key="10">
    <source>
        <dbReference type="PROSITE" id="PS50268"/>
    </source>
</evidence>
<dbReference type="InterPro" id="IPR020894">
    <property type="entry name" value="Cadherin_CS"/>
</dbReference>
<evidence type="ECO:0000313" key="11">
    <source>
        <dbReference type="Proteomes" id="UP000515135"/>
    </source>
</evidence>
<evidence type="ECO:0000256" key="6">
    <source>
        <dbReference type="ARBA" id="ARBA00022889"/>
    </source>
</evidence>
<name>A0A6P4ZW99_BRABE</name>
<evidence type="ECO:0000313" key="12">
    <source>
        <dbReference type="RefSeq" id="XP_019635222.1"/>
    </source>
</evidence>
<feature type="domain" description="Cadherin" evidence="10">
    <location>
        <begin position="22"/>
        <end position="131"/>
    </location>
</feature>
<keyword evidence="6" id="KW-0130">Cell adhesion</keyword>
<dbReference type="InterPro" id="IPR002126">
    <property type="entry name" value="Cadherin-like_dom"/>
</dbReference>
<dbReference type="Gene3D" id="2.60.40.60">
    <property type="entry name" value="Cadherins"/>
    <property type="match status" value="2"/>
</dbReference>
<dbReference type="GO" id="GO:0005886">
    <property type="term" value="C:plasma membrane"/>
    <property type="evidence" value="ECO:0007669"/>
    <property type="project" value="InterPro"/>
</dbReference>
<evidence type="ECO:0000256" key="3">
    <source>
        <dbReference type="ARBA" id="ARBA00022729"/>
    </source>
</evidence>
<dbReference type="SMART" id="SM00112">
    <property type="entry name" value="CA"/>
    <property type="match status" value="2"/>
</dbReference>
<accession>A0A6P4ZW99</accession>
<dbReference type="InterPro" id="IPR050971">
    <property type="entry name" value="Cadherin-domain_protein"/>
</dbReference>
<dbReference type="OrthoDB" id="6510378at2759"/>
<dbReference type="PROSITE" id="PS00232">
    <property type="entry name" value="CADHERIN_1"/>
    <property type="match status" value="1"/>
</dbReference>
<keyword evidence="2" id="KW-0812">Transmembrane</keyword>
<gene>
    <name evidence="12" type="primary">LOC109478207</name>
</gene>
<organism evidence="11 12">
    <name type="scientific">Branchiostoma belcheri</name>
    <name type="common">Amphioxus</name>
    <dbReference type="NCBI Taxonomy" id="7741"/>
    <lineage>
        <taxon>Eukaryota</taxon>
        <taxon>Metazoa</taxon>
        <taxon>Chordata</taxon>
        <taxon>Cephalochordata</taxon>
        <taxon>Leptocardii</taxon>
        <taxon>Amphioxiformes</taxon>
        <taxon>Branchiostomatidae</taxon>
        <taxon>Branchiostoma</taxon>
    </lineage>
</organism>
<dbReference type="PRINTS" id="PR00205">
    <property type="entry name" value="CADHERIN"/>
</dbReference>
<dbReference type="FunFam" id="2.60.40.60:FF:000124">
    <property type="entry name" value="Cadherin-related family member 1"/>
    <property type="match status" value="1"/>
</dbReference>
<evidence type="ECO:0000256" key="2">
    <source>
        <dbReference type="ARBA" id="ARBA00022692"/>
    </source>
</evidence>
<keyword evidence="8" id="KW-0472">Membrane</keyword>
<proteinExistence type="predicted"/>
<dbReference type="Pfam" id="PF00028">
    <property type="entry name" value="Cadherin"/>
    <property type="match status" value="2"/>
</dbReference>
<sequence length="236" mass="25366">MKVQEDPTIFITDANDNSPVFQGIPYEVDVDENDMTQTSIFRVTATDADQGIGGTVSYFLEAGDETKFEVDRPTGIVNLKEELDYESSSVYQLRIRAQDGGGSLNGSQVFQSSTTVLIVNVVDGDDQPPLFLYFSIQVDKNTPLGTSIITINARDGDYGINNPIVYSAEGDDGTFSIDSTTGVISLAKTLDIGVYSFDVQARENSSVTRSTNTSVRITVVDVNGTSAGMPLGGLQD</sequence>